<accession>A0A4Y2DMK4</accession>
<protein>
    <submittedName>
        <fullName evidence="3">Fatty acyl-CoA reductase 2</fullName>
    </submittedName>
</protein>
<feature type="domain" description="Fatty acyl-CoA reductase C-terminal" evidence="2">
    <location>
        <begin position="111"/>
        <end position="181"/>
    </location>
</feature>
<evidence type="ECO:0000256" key="1">
    <source>
        <dbReference type="SAM" id="Phobius"/>
    </source>
</evidence>
<sequence>MSFRGNHWINSGKGFIKVGKADPNCKLNLVPADIVANAHVLAAWSLGTRRCASPLIVNCTATENLHVNLCECNRTIIQMANEFPLPRSFDQHTNAIIVQNKYLYCILAAYYHYLPAIVLDGMLRILGRKPRIHSLYRFLDTVMSQLNYFSSRSFEFERNNLEYLDKLIHPKDRKVLTLNFSDATFLEMTLSLPEGSPFYDWKIDKKSEWERQRIKHKRHILISCIQGMFLMNCCLLIYWVFSSIFR</sequence>
<dbReference type="PANTHER" id="PTHR11011:SF60">
    <property type="entry name" value="FATTY ACYL-COA REDUCTASE-RELATED"/>
    <property type="match status" value="1"/>
</dbReference>
<reference evidence="3 4" key="1">
    <citation type="journal article" date="2019" name="Sci. Rep.">
        <title>Orb-weaving spider Araneus ventricosus genome elucidates the spidroin gene catalogue.</title>
        <authorList>
            <person name="Kono N."/>
            <person name="Nakamura H."/>
            <person name="Ohtoshi R."/>
            <person name="Moran D.A.P."/>
            <person name="Shinohara A."/>
            <person name="Yoshida Y."/>
            <person name="Fujiwara M."/>
            <person name="Mori M."/>
            <person name="Tomita M."/>
            <person name="Arakawa K."/>
        </authorList>
    </citation>
    <scope>NUCLEOTIDE SEQUENCE [LARGE SCALE GENOMIC DNA]</scope>
</reference>
<dbReference type="InterPro" id="IPR026055">
    <property type="entry name" value="FAR"/>
</dbReference>
<dbReference type="GO" id="GO:0005777">
    <property type="term" value="C:peroxisome"/>
    <property type="evidence" value="ECO:0007669"/>
    <property type="project" value="TreeGrafter"/>
</dbReference>
<dbReference type="AlphaFoldDB" id="A0A4Y2DMK4"/>
<keyword evidence="1" id="KW-0472">Membrane</keyword>
<feature type="transmembrane region" description="Helical" evidence="1">
    <location>
        <begin position="220"/>
        <end position="241"/>
    </location>
</feature>
<dbReference type="InterPro" id="IPR033640">
    <property type="entry name" value="FAR_C"/>
</dbReference>
<name>A0A4Y2DMK4_ARAVE</name>
<proteinExistence type="predicted"/>
<evidence type="ECO:0000313" key="3">
    <source>
        <dbReference type="EMBL" id="GBM17064.1"/>
    </source>
</evidence>
<keyword evidence="4" id="KW-1185">Reference proteome</keyword>
<keyword evidence="1" id="KW-0812">Transmembrane</keyword>
<dbReference type="PANTHER" id="PTHR11011">
    <property type="entry name" value="MALE STERILITY PROTEIN 2-RELATED"/>
    <property type="match status" value="1"/>
</dbReference>
<dbReference type="OrthoDB" id="6435701at2759"/>
<evidence type="ECO:0000313" key="4">
    <source>
        <dbReference type="Proteomes" id="UP000499080"/>
    </source>
</evidence>
<organism evidence="3 4">
    <name type="scientific">Araneus ventricosus</name>
    <name type="common">Orbweaver spider</name>
    <name type="synonym">Epeira ventricosa</name>
    <dbReference type="NCBI Taxonomy" id="182803"/>
    <lineage>
        <taxon>Eukaryota</taxon>
        <taxon>Metazoa</taxon>
        <taxon>Ecdysozoa</taxon>
        <taxon>Arthropoda</taxon>
        <taxon>Chelicerata</taxon>
        <taxon>Arachnida</taxon>
        <taxon>Araneae</taxon>
        <taxon>Araneomorphae</taxon>
        <taxon>Entelegynae</taxon>
        <taxon>Araneoidea</taxon>
        <taxon>Araneidae</taxon>
        <taxon>Araneus</taxon>
    </lineage>
</organism>
<dbReference type="GO" id="GO:0080019">
    <property type="term" value="F:alcohol-forming very long-chain fatty acyl-CoA reductase activity"/>
    <property type="evidence" value="ECO:0007669"/>
    <property type="project" value="InterPro"/>
</dbReference>
<gene>
    <name evidence="3" type="primary">FAR2_1</name>
    <name evidence="3" type="ORF">AVEN_133329_1</name>
</gene>
<dbReference type="CDD" id="cd09071">
    <property type="entry name" value="FAR_C"/>
    <property type="match status" value="1"/>
</dbReference>
<dbReference type="EMBL" id="BGPR01000382">
    <property type="protein sequence ID" value="GBM17064.1"/>
    <property type="molecule type" value="Genomic_DNA"/>
</dbReference>
<dbReference type="GO" id="GO:0035336">
    <property type="term" value="P:long-chain fatty-acyl-CoA metabolic process"/>
    <property type="evidence" value="ECO:0007669"/>
    <property type="project" value="TreeGrafter"/>
</dbReference>
<comment type="caution">
    <text evidence="3">The sequence shown here is derived from an EMBL/GenBank/DDBJ whole genome shotgun (WGS) entry which is preliminary data.</text>
</comment>
<evidence type="ECO:0000259" key="2">
    <source>
        <dbReference type="Pfam" id="PF03015"/>
    </source>
</evidence>
<keyword evidence="1" id="KW-1133">Transmembrane helix</keyword>
<dbReference type="Pfam" id="PF03015">
    <property type="entry name" value="Sterile"/>
    <property type="match status" value="1"/>
</dbReference>
<dbReference type="Proteomes" id="UP000499080">
    <property type="component" value="Unassembled WGS sequence"/>
</dbReference>